<protein>
    <submittedName>
        <fullName evidence="3">Uncharacterized protein</fullName>
    </submittedName>
</protein>
<evidence type="ECO:0000256" key="2">
    <source>
        <dbReference type="SAM" id="Phobius"/>
    </source>
</evidence>
<feature type="region of interest" description="Disordered" evidence="1">
    <location>
        <begin position="1052"/>
        <end position="1071"/>
    </location>
</feature>
<dbReference type="PANTHER" id="PTHR30441:SF8">
    <property type="entry name" value="DUF748 DOMAIN-CONTAINING PROTEIN"/>
    <property type="match status" value="1"/>
</dbReference>
<gene>
    <name evidence="3" type="ORF">HMPREF7215_2694</name>
</gene>
<evidence type="ECO:0000313" key="4">
    <source>
        <dbReference type="Proteomes" id="UP000006462"/>
    </source>
</evidence>
<dbReference type="PANTHER" id="PTHR30441">
    <property type="entry name" value="DUF748 DOMAIN-CONTAINING PROTEIN"/>
    <property type="match status" value="1"/>
</dbReference>
<feature type="transmembrane region" description="Helical" evidence="2">
    <location>
        <begin position="45"/>
        <end position="68"/>
    </location>
</feature>
<dbReference type="EMBL" id="ADFP01000090">
    <property type="protein sequence ID" value="EFB90223.1"/>
    <property type="molecule type" value="Genomic_DNA"/>
</dbReference>
<sequence>MKITASKNSTDIYRGVAEMGLMIIDAVKSKEPLPQKRNGKKRFRWFLVPKIFLALVALLVGLTAFAIWGGPLATDIVAFGAKKYLSRMQYLSVAFEKFGGSLFDGYELHGLTVGDKNDPAIVAVRKIFVAVDAEESWRRSKVILRGELEGLRVTEDRLTRLAAAAQKEFSPARKASRPDEKSLPILSIVTPRSFAASDLSGSLGWKVERLSVEQPEPDKLAYALELDADYLKERIRIGGTFSVTETGLPERLDLRLRALQSDVQIQASLKDGQISLKKLEGTLLGAPVTGSASIDAASKDPRIAADLTLQKVDFKPLRKWIPGLGASTLESLRAHIAGTLARPTGTIALKNGDVAYKKYRADNVEGIVELNGVNVQAALSADLLGSPLSIVGSSGLTPDAALNMKATMPSLALKNLASWFPETAGAGLDGTLRAELGVTGTLAQPKARLSIRLPRLTVQKQYVVSDIEANVLAGPKELTVENLTANVFKGRVQLQGTVGLAGTTPAFDLNGLAERIDLGAAVPGGTVAGTFHGKFHLKGTAAKPEIALDSRIDKLDSGQFGVKEVALNVSGGSEKMNVEIKGLTKRGAPFGGGGTLLRPLDARRSSLDLRLDVEKMDLTEILPNTMKFAGSVTAALLVNGSLEKPRLSAELESEEIQVGGFKIVNPKGTAELKDSRVDVKASIAVGDRRPEIIGTVDFKKGMKGAFDVTAPTVRLDALDPSLASVADGRVSLAVHSEVDGSGVSFTGQAASPLITAAQVPVSNVLIPFAFRQNKVHIPDGQFELGGGAFHVKADGDVAKGTYSVQLNGKDIDLNRLAASFAPPAQIAGKSDVSFRGAVRSGLTTLVQGDGRIRVRDVVVDKYPGQLAVTGKDPFKIQHGNVFFNVNDGEVFVLPGSAITACPDDKFFHFVSFTGTAWKRARALPKLDPALVPKDLLQRGGNVYHMLVSGSVNMRVLNGLLGGLGAVMQAGVSGNVSAESLASNFLQKFIGGSLAAQFRDFDLEVSGKDYGEFNIGLMKFGGEGSYADVAATDWTEDAGQKKTYQRYSLSYPLPVGPDPAKLKTKNGNGKKK</sequence>
<evidence type="ECO:0000256" key="1">
    <source>
        <dbReference type="SAM" id="MobiDB-lite"/>
    </source>
</evidence>
<dbReference type="InterPro" id="IPR052894">
    <property type="entry name" value="AsmA-related"/>
</dbReference>
<accession>A0ABP2HS95</accession>
<keyword evidence="2" id="KW-0472">Membrane</keyword>
<keyword evidence="2" id="KW-0812">Transmembrane</keyword>
<keyword evidence="4" id="KW-1185">Reference proteome</keyword>
<keyword evidence="2" id="KW-1133">Transmembrane helix</keyword>
<comment type="caution">
    <text evidence="3">The sequence shown here is derived from an EMBL/GenBank/DDBJ whole genome shotgun (WGS) entry which is preliminary data.</text>
</comment>
<evidence type="ECO:0000313" key="3">
    <source>
        <dbReference type="EMBL" id="EFB90223.1"/>
    </source>
</evidence>
<feature type="compositionally biased region" description="Basic residues" evidence="1">
    <location>
        <begin position="1061"/>
        <end position="1071"/>
    </location>
</feature>
<name>A0ABP2HS95_9BACT</name>
<dbReference type="Proteomes" id="UP000006462">
    <property type="component" value="Unassembled WGS sequence"/>
</dbReference>
<reference evidence="3 4" key="1">
    <citation type="submission" date="2009-12" db="EMBL/GenBank/DDBJ databases">
        <authorList>
            <person name="Shrivastava S."/>
            <person name="Madupu R."/>
            <person name="Durkin A.S."/>
            <person name="Torralba M."/>
            <person name="Methe B."/>
            <person name="Sutton G.G."/>
            <person name="Strausberg R.L."/>
            <person name="Nelson K.E."/>
        </authorList>
    </citation>
    <scope>NUCLEOTIDE SEQUENCE [LARGE SCALE GENOMIC DNA]</scope>
    <source>
        <strain evidence="3 4">W5455</strain>
    </source>
</reference>
<organism evidence="3 4">
    <name type="scientific">Pyramidobacter piscolens W5455</name>
    <dbReference type="NCBI Taxonomy" id="352165"/>
    <lineage>
        <taxon>Bacteria</taxon>
        <taxon>Thermotogati</taxon>
        <taxon>Synergistota</taxon>
        <taxon>Synergistia</taxon>
        <taxon>Synergistales</taxon>
        <taxon>Dethiosulfovibrionaceae</taxon>
        <taxon>Pyramidobacter</taxon>
    </lineage>
</organism>
<proteinExistence type="predicted"/>